<keyword evidence="2" id="KW-1185">Reference proteome</keyword>
<proteinExistence type="predicted"/>
<dbReference type="RefSeq" id="XP_014662158.1">
    <property type="nucleotide sequence ID" value="XM_014806672.1"/>
</dbReference>
<evidence type="ECO:0000313" key="3">
    <source>
        <dbReference type="RefSeq" id="XP_014662158.1"/>
    </source>
</evidence>
<organism evidence="2 3">
    <name type="scientific">Priapulus caudatus</name>
    <name type="common">Priapulid worm</name>
    <dbReference type="NCBI Taxonomy" id="37621"/>
    <lineage>
        <taxon>Eukaryota</taxon>
        <taxon>Metazoa</taxon>
        <taxon>Ecdysozoa</taxon>
        <taxon>Scalidophora</taxon>
        <taxon>Priapulida</taxon>
        <taxon>Priapulimorpha</taxon>
        <taxon>Priapulimorphida</taxon>
        <taxon>Priapulidae</taxon>
        <taxon>Priapulus</taxon>
    </lineage>
</organism>
<reference evidence="3" key="1">
    <citation type="submission" date="2025-08" db="UniProtKB">
        <authorList>
            <consortium name="RefSeq"/>
        </authorList>
    </citation>
    <scope>IDENTIFICATION</scope>
</reference>
<dbReference type="GeneID" id="106805176"/>
<accession>A0ABM1DQD7</accession>
<sequence>MTTIHDYVRSYLGESKDAKEFAKQFIDKRSKYRNQAKQTDEVSVSGPWKDSMWGPAPAITPSGGGKQSVHPEQGSGGATKRGDGKKKKKKMQKMDPSMLGYTVHANSSRVNAGEIETLDTQ</sequence>
<feature type="region of interest" description="Disordered" evidence="1">
    <location>
        <begin position="28"/>
        <end position="121"/>
    </location>
</feature>
<dbReference type="PANTHER" id="PTHR14445:SF36">
    <property type="entry name" value="FI03272P-RELATED"/>
    <property type="match status" value="1"/>
</dbReference>
<dbReference type="Proteomes" id="UP000695022">
    <property type="component" value="Unplaced"/>
</dbReference>
<dbReference type="PANTHER" id="PTHR14445">
    <property type="entry name" value="GRB10 INTERACTING GYF PROTEIN"/>
    <property type="match status" value="1"/>
</dbReference>
<name>A0ABM1DQD7_PRICU</name>
<evidence type="ECO:0000256" key="1">
    <source>
        <dbReference type="SAM" id="MobiDB-lite"/>
    </source>
</evidence>
<dbReference type="InterPro" id="IPR051640">
    <property type="entry name" value="GRB10-interact_GYF"/>
</dbReference>
<evidence type="ECO:0000313" key="2">
    <source>
        <dbReference type="Proteomes" id="UP000695022"/>
    </source>
</evidence>
<gene>
    <name evidence="3" type="primary">LOC106805176</name>
</gene>
<protein>
    <submittedName>
        <fullName evidence="3">PERQ amino acid-rich with GYF domain-containing protein 2-like</fullName>
    </submittedName>
</protein>